<proteinExistence type="predicted"/>
<evidence type="ECO:0000313" key="1">
    <source>
        <dbReference type="EMBL" id="KAH8027011.1"/>
    </source>
</evidence>
<name>A0A9J6DXQ2_RHIMP</name>
<dbReference type="EMBL" id="JABSTU010000006">
    <property type="protein sequence ID" value="KAH8027011.1"/>
    <property type="molecule type" value="Genomic_DNA"/>
</dbReference>
<dbReference type="VEuPathDB" id="VectorBase:LOC119166847"/>
<keyword evidence="2" id="KW-1185">Reference proteome</keyword>
<evidence type="ECO:0000313" key="2">
    <source>
        <dbReference type="Proteomes" id="UP000821866"/>
    </source>
</evidence>
<comment type="caution">
    <text evidence="1">The sequence shown here is derived from an EMBL/GenBank/DDBJ whole genome shotgun (WGS) entry which is preliminary data.</text>
</comment>
<protein>
    <submittedName>
        <fullName evidence="1">Uncharacterized protein</fullName>
    </submittedName>
</protein>
<sequence length="309" mass="34906">MAEPCKRQHDEQEDEIPLYYHLEVLFGDTDYIPKDKLQSLLVRATRTVLMTLMKPWRHLRSLIEAWKKYQIQTCPNQQLEEMERSLKSSPRWALQLHSVQKRRKLVHDVFPTRDDGKAETICNDIVRGFEQGPTQYGVAAVALHTRGTTPPHVHVLHDCSWSNGTCQCVIFAGFGRKPNLSSIWSTNASTWDIYNLVQYLNSEPRLLGYLKVGGSDWGRDISDEVLGQFQGPGHESGRVLEILHPKLSHSVACDDAHGGQTSGGDTDKVCARKGTKCQKCAKGASEEAIYDWLRENPVSPLSNIVRTLE</sequence>
<organism evidence="1 2">
    <name type="scientific">Rhipicephalus microplus</name>
    <name type="common">Cattle tick</name>
    <name type="synonym">Boophilus microplus</name>
    <dbReference type="NCBI Taxonomy" id="6941"/>
    <lineage>
        <taxon>Eukaryota</taxon>
        <taxon>Metazoa</taxon>
        <taxon>Ecdysozoa</taxon>
        <taxon>Arthropoda</taxon>
        <taxon>Chelicerata</taxon>
        <taxon>Arachnida</taxon>
        <taxon>Acari</taxon>
        <taxon>Parasitiformes</taxon>
        <taxon>Ixodida</taxon>
        <taxon>Ixodoidea</taxon>
        <taxon>Ixodidae</taxon>
        <taxon>Rhipicephalinae</taxon>
        <taxon>Rhipicephalus</taxon>
        <taxon>Boophilus</taxon>
    </lineage>
</organism>
<gene>
    <name evidence="1" type="ORF">HPB51_001326</name>
</gene>
<accession>A0A9J6DXQ2</accession>
<dbReference type="Proteomes" id="UP000821866">
    <property type="component" value="Chromosome 4"/>
</dbReference>
<dbReference type="AlphaFoldDB" id="A0A9J6DXQ2"/>
<reference evidence="1" key="2">
    <citation type="submission" date="2021-09" db="EMBL/GenBank/DDBJ databases">
        <authorList>
            <person name="Jia N."/>
            <person name="Wang J."/>
            <person name="Shi W."/>
            <person name="Du L."/>
            <person name="Sun Y."/>
            <person name="Zhan W."/>
            <person name="Jiang J."/>
            <person name="Wang Q."/>
            <person name="Zhang B."/>
            <person name="Ji P."/>
            <person name="Sakyi L.B."/>
            <person name="Cui X."/>
            <person name="Yuan T."/>
            <person name="Jiang B."/>
            <person name="Yang W."/>
            <person name="Lam T.T.-Y."/>
            <person name="Chang Q."/>
            <person name="Ding S."/>
            <person name="Wang X."/>
            <person name="Zhu J."/>
            <person name="Ruan X."/>
            <person name="Zhao L."/>
            <person name="Wei J."/>
            <person name="Que T."/>
            <person name="Du C."/>
            <person name="Cheng J."/>
            <person name="Dai P."/>
            <person name="Han X."/>
            <person name="Huang E."/>
            <person name="Gao Y."/>
            <person name="Liu J."/>
            <person name="Shao H."/>
            <person name="Ye R."/>
            <person name="Li L."/>
            <person name="Wei W."/>
            <person name="Wang X."/>
            <person name="Wang C."/>
            <person name="Huo Q."/>
            <person name="Li W."/>
            <person name="Guo W."/>
            <person name="Chen H."/>
            <person name="Chen S."/>
            <person name="Zhou L."/>
            <person name="Zhou L."/>
            <person name="Ni X."/>
            <person name="Tian J."/>
            <person name="Zhou Y."/>
            <person name="Sheng Y."/>
            <person name="Liu T."/>
            <person name="Pan Y."/>
            <person name="Xia L."/>
            <person name="Li J."/>
            <person name="Zhao F."/>
            <person name="Cao W."/>
        </authorList>
    </citation>
    <scope>NUCLEOTIDE SEQUENCE</scope>
    <source>
        <strain evidence="1">Rmic-2018</strain>
        <tissue evidence="1">Larvae</tissue>
    </source>
</reference>
<reference evidence="1" key="1">
    <citation type="journal article" date="2020" name="Cell">
        <title>Large-Scale Comparative Analyses of Tick Genomes Elucidate Their Genetic Diversity and Vector Capacities.</title>
        <authorList>
            <consortium name="Tick Genome and Microbiome Consortium (TIGMIC)"/>
            <person name="Jia N."/>
            <person name="Wang J."/>
            <person name="Shi W."/>
            <person name="Du L."/>
            <person name="Sun Y."/>
            <person name="Zhan W."/>
            <person name="Jiang J.F."/>
            <person name="Wang Q."/>
            <person name="Zhang B."/>
            <person name="Ji P."/>
            <person name="Bell-Sakyi L."/>
            <person name="Cui X.M."/>
            <person name="Yuan T.T."/>
            <person name="Jiang B.G."/>
            <person name="Yang W.F."/>
            <person name="Lam T.T."/>
            <person name="Chang Q.C."/>
            <person name="Ding S.J."/>
            <person name="Wang X.J."/>
            <person name="Zhu J.G."/>
            <person name="Ruan X.D."/>
            <person name="Zhao L."/>
            <person name="Wei J.T."/>
            <person name="Ye R.Z."/>
            <person name="Que T.C."/>
            <person name="Du C.H."/>
            <person name="Zhou Y.H."/>
            <person name="Cheng J.X."/>
            <person name="Dai P.F."/>
            <person name="Guo W.B."/>
            <person name="Han X.H."/>
            <person name="Huang E.J."/>
            <person name="Li L.F."/>
            <person name="Wei W."/>
            <person name="Gao Y.C."/>
            <person name="Liu J.Z."/>
            <person name="Shao H.Z."/>
            <person name="Wang X."/>
            <person name="Wang C.C."/>
            <person name="Yang T.C."/>
            <person name="Huo Q.B."/>
            <person name="Li W."/>
            <person name="Chen H.Y."/>
            <person name="Chen S.E."/>
            <person name="Zhou L.G."/>
            <person name="Ni X.B."/>
            <person name="Tian J.H."/>
            <person name="Sheng Y."/>
            <person name="Liu T."/>
            <person name="Pan Y.S."/>
            <person name="Xia L.Y."/>
            <person name="Li J."/>
            <person name="Zhao F."/>
            <person name="Cao W.C."/>
        </authorList>
    </citation>
    <scope>NUCLEOTIDE SEQUENCE</scope>
    <source>
        <strain evidence="1">Rmic-2018</strain>
    </source>
</reference>